<keyword evidence="2" id="KW-0472">Membrane</keyword>
<accession>A0A2P5HZF0</accession>
<dbReference type="AlphaFoldDB" id="A0A2P5HZF0"/>
<sequence>MYLAMDRDHRHQSASPTISPYSDAPEVVRQDDDPGLQVVPDTGQTPEVKGSDSTPIYVDGPHYVHASSLESDSKTIYGERQRDRICGLTPRRFWVLAIATTLIIGGAIGGGVAGALLRNHASSSSSSSSSSPIATAATGTSESPTTSAPPDRAATTAPTATESIQSTKTAIYGPSGTVLYRDCPANANAVYTSDAMDSLLWRKYCDNTTFVSAKPGQRWVNTFTNDLDSCIDMCAESNVNRESEIAAGNEDLCNAVCWRNGFENDDYPGQCFGFTTANATTTEGGFQFKDDWRCDSAGVISENYVPGKG</sequence>
<name>A0A2P5HZF0_DIAHE</name>
<dbReference type="Proteomes" id="UP000094444">
    <property type="component" value="Unassembled WGS sequence"/>
</dbReference>
<reference evidence="3" key="1">
    <citation type="submission" date="2017-09" db="EMBL/GenBank/DDBJ databases">
        <title>Polyketide synthases of a Diaporthe helianthi virulent isolate.</title>
        <authorList>
            <person name="Baroncelli R."/>
        </authorList>
    </citation>
    <scope>NUCLEOTIDE SEQUENCE [LARGE SCALE GENOMIC DNA]</scope>
    <source>
        <strain evidence="3">7/96</strain>
    </source>
</reference>
<gene>
    <name evidence="3" type="ORF">DHEL01_v205980</name>
</gene>
<keyword evidence="2" id="KW-1133">Transmembrane helix</keyword>
<proteinExistence type="predicted"/>
<feature type="transmembrane region" description="Helical" evidence="2">
    <location>
        <begin position="93"/>
        <end position="117"/>
    </location>
</feature>
<feature type="region of interest" description="Disordered" evidence="1">
    <location>
        <begin position="1"/>
        <end position="54"/>
    </location>
</feature>
<evidence type="ECO:0000256" key="2">
    <source>
        <dbReference type="SAM" id="Phobius"/>
    </source>
</evidence>
<organism evidence="3 4">
    <name type="scientific">Diaporthe helianthi</name>
    <dbReference type="NCBI Taxonomy" id="158607"/>
    <lineage>
        <taxon>Eukaryota</taxon>
        <taxon>Fungi</taxon>
        <taxon>Dikarya</taxon>
        <taxon>Ascomycota</taxon>
        <taxon>Pezizomycotina</taxon>
        <taxon>Sordariomycetes</taxon>
        <taxon>Sordariomycetidae</taxon>
        <taxon>Diaporthales</taxon>
        <taxon>Diaporthaceae</taxon>
        <taxon>Diaporthe</taxon>
    </lineage>
</organism>
<evidence type="ECO:0000313" key="4">
    <source>
        <dbReference type="Proteomes" id="UP000094444"/>
    </source>
</evidence>
<dbReference type="STRING" id="158607.A0A2P5HZF0"/>
<feature type="compositionally biased region" description="Low complexity" evidence="1">
    <location>
        <begin position="144"/>
        <end position="161"/>
    </location>
</feature>
<keyword evidence="4" id="KW-1185">Reference proteome</keyword>
<keyword evidence="2" id="KW-0812">Transmembrane</keyword>
<dbReference type="OrthoDB" id="5424430at2759"/>
<dbReference type="InParanoid" id="A0A2P5HZF0"/>
<protein>
    <recommendedName>
        <fullName evidence="5">Apple domain-containing protein</fullName>
    </recommendedName>
</protein>
<evidence type="ECO:0008006" key="5">
    <source>
        <dbReference type="Google" id="ProtNLM"/>
    </source>
</evidence>
<dbReference type="EMBL" id="MAVT02000464">
    <property type="protein sequence ID" value="POS75621.1"/>
    <property type="molecule type" value="Genomic_DNA"/>
</dbReference>
<evidence type="ECO:0000256" key="1">
    <source>
        <dbReference type="SAM" id="MobiDB-lite"/>
    </source>
</evidence>
<evidence type="ECO:0000313" key="3">
    <source>
        <dbReference type="EMBL" id="POS75621.1"/>
    </source>
</evidence>
<feature type="compositionally biased region" description="Basic and acidic residues" evidence="1">
    <location>
        <begin position="1"/>
        <end position="11"/>
    </location>
</feature>
<feature type="region of interest" description="Disordered" evidence="1">
    <location>
        <begin position="121"/>
        <end position="167"/>
    </location>
</feature>
<feature type="compositionally biased region" description="Low complexity" evidence="1">
    <location>
        <begin position="121"/>
        <end position="131"/>
    </location>
</feature>
<comment type="caution">
    <text evidence="3">The sequence shown here is derived from an EMBL/GenBank/DDBJ whole genome shotgun (WGS) entry which is preliminary data.</text>
</comment>